<keyword evidence="1" id="KW-1133">Transmembrane helix</keyword>
<gene>
    <name evidence="2" type="ORF">CNYM01_03502</name>
</gene>
<keyword evidence="3" id="KW-1185">Reference proteome</keyword>
<dbReference type="EMBL" id="JEMN01001386">
    <property type="protein sequence ID" value="KXH38768.1"/>
    <property type="molecule type" value="Genomic_DNA"/>
</dbReference>
<dbReference type="AlphaFoldDB" id="A0A135SS78"/>
<dbReference type="Proteomes" id="UP000070054">
    <property type="component" value="Unassembled WGS sequence"/>
</dbReference>
<protein>
    <recommendedName>
        <fullName evidence="4">Transmembrane protein</fullName>
    </recommendedName>
</protein>
<feature type="transmembrane region" description="Helical" evidence="1">
    <location>
        <begin position="49"/>
        <end position="70"/>
    </location>
</feature>
<feature type="transmembrane region" description="Helical" evidence="1">
    <location>
        <begin position="100"/>
        <end position="121"/>
    </location>
</feature>
<dbReference type="OrthoDB" id="4844415at2759"/>
<evidence type="ECO:0008006" key="4">
    <source>
        <dbReference type="Google" id="ProtNLM"/>
    </source>
</evidence>
<proteinExistence type="predicted"/>
<keyword evidence="1" id="KW-0812">Transmembrane</keyword>
<keyword evidence="1" id="KW-0472">Membrane</keyword>
<evidence type="ECO:0000313" key="3">
    <source>
        <dbReference type="Proteomes" id="UP000070054"/>
    </source>
</evidence>
<sequence length="632" mass="69626">MEHNQSSQQSLLGETLSDSFHEPNHLLGKIHKCHETNAKRSWLQPTSEWYLLCLCLLFNLAFTFGMISFLDGKTFAVGGNTSDTPSNPISFLRRLTQPDVMTLISAFLVIWRIICTAWQLISAWRCVFILFEKYGLSLAEASYMTSWKLPPFSITRPRSSSGHSNSLVKLGAILVLLLAWPAQLSGPVATGSIAWVPSVTYDMLNTSLSLGTSTMPPVEHYWEHYIRFSSNRKMVVQRAAGLANFAETANLAAAAAERPTAATGSPVKAFPVSSPARRMIPRLYSYPDGTAVSSAIVPTFEVNSFEWVSDIRTLNNNITEALKNPSSNYLTISEGNSPLTQVIAGTSALLKESPWKPQPTNKLPDPSIFRGTKYAAIYVSRNWNEGKGKNYTCPHDSGDFGILPERIDLLNVPWKNNFSDCIAVAKLEITAGVTQCFQSDLSRSPRSTCLWTSNVLSTDNDTVSPDPLVNEVFAMMPEIQSLVVAISSYESGILQGNLEGFLRNSLIQAYQSGWSAMAEYLSPVKAQRVETSAWKPTVLLEARVSSQRMYTWMGTGMLLVVSGLILLMIQVTCQAKTVNDPLVASIMLDSGEVARRDTTGLCNAVALGKDHGNAKLRLRLKVRNASQSYCQY</sequence>
<evidence type="ECO:0000256" key="1">
    <source>
        <dbReference type="SAM" id="Phobius"/>
    </source>
</evidence>
<organism evidence="2 3">
    <name type="scientific">Colletotrichum nymphaeae SA-01</name>
    <dbReference type="NCBI Taxonomy" id="1460502"/>
    <lineage>
        <taxon>Eukaryota</taxon>
        <taxon>Fungi</taxon>
        <taxon>Dikarya</taxon>
        <taxon>Ascomycota</taxon>
        <taxon>Pezizomycotina</taxon>
        <taxon>Sordariomycetes</taxon>
        <taxon>Hypocreomycetidae</taxon>
        <taxon>Glomerellales</taxon>
        <taxon>Glomerellaceae</taxon>
        <taxon>Colletotrichum</taxon>
        <taxon>Colletotrichum acutatum species complex</taxon>
    </lineage>
</organism>
<evidence type="ECO:0000313" key="2">
    <source>
        <dbReference type="EMBL" id="KXH38768.1"/>
    </source>
</evidence>
<comment type="caution">
    <text evidence="2">The sequence shown here is derived from an EMBL/GenBank/DDBJ whole genome shotgun (WGS) entry which is preliminary data.</text>
</comment>
<feature type="transmembrane region" description="Helical" evidence="1">
    <location>
        <begin position="549"/>
        <end position="569"/>
    </location>
</feature>
<name>A0A135SS78_9PEZI</name>
<reference evidence="2 3" key="1">
    <citation type="submission" date="2014-02" db="EMBL/GenBank/DDBJ databases">
        <title>The genome sequence of Colletotrichum nymphaeae SA-01.</title>
        <authorList>
            <person name="Baroncelli R."/>
            <person name="Thon M.R."/>
        </authorList>
    </citation>
    <scope>NUCLEOTIDE SEQUENCE [LARGE SCALE GENOMIC DNA]</scope>
    <source>
        <strain evidence="2 3">SA-01</strain>
    </source>
</reference>
<accession>A0A135SS78</accession>